<name>A0A2T0ADQ2_RHOTO</name>
<organism evidence="2 3">
    <name type="scientific">Rhodotorula toruloides</name>
    <name type="common">Yeast</name>
    <name type="synonym">Rhodosporidium toruloides</name>
    <dbReference type="NCBI Taxonomy" id="5286"/>
    <lineage>
        <taxon>Eukaryota</taxon>
        <taxon>Fungi</taxon>
        <taxon>Dikarya</taxon>
        <taxon>Basidiomycota</taxon>
        <taxon>Pucciniomycotina</taxon>
        <taxon>Microbotryomycetes</taxon>
        <taxon>Sporidiobolales</taxon>
        <taxon>Sporidiobolaceae</taxon>
        <taxon>Rhodotorula</taxon>
    </lineage>
</organism>
<feature type="compositionally biased region" description="Low complexity" evidence="1">
    <location>
        <begin position="124"/>
        <end position="138"/>
    </location>
</feature>
<dbReference type="EMBL" id="LCTV02000003">
    <property type="protein sequence ID" value="PRQ76127.1"/>
    <property type="molecule type" value="Genomic_DNA"/>
</dbReference>
<accession>A0A2T0ADQ2</accession>
<evidence type="ECO:0000256" key="1">
    <source>
        <dbReference type="SAM" id="MobiDB-lite"/>
    </source>
</evidence>
<feature type="region of interest" description="Disordered" evidence="1">
    <location>
        <begin position="1"/>
        <end position="79"/>
    </location>
</feature>
<reference evidence="2 3" key="1">
    <citation type="journal article" date="2018" name="Elife">
        <title>Functional genomics of lipid metabolism in the oleaginous yeast Rhodosporidium toruloides.</title>
        <authorList>
            <person name="Coradetti S.T."/>
            <person name="Pinel D."/>
            <person name="Geiselman G."/>
            <person name="Ito M."/>
            <person name="Mondo S."/>
            <person name="Reilly M.C."/>
            <person name="Cheng Y.F."/>
            <person name="Bauer S."/>
            <person name="Grigoriev I."/>
            <person name="Gladden J.M."/>
            <person name="Simmons B.A."/>
            <person name="Brem R."/>
            <person name="Arkin A.P."/>
            <person name="Skerker J.M."/>
        </authorList>
    </citation>
    <scope>NUCLEOTIDE SEQUENCE [LARGE SCALE GENOMIC DNA]</scope>
    <source>
        <strain evidence="2 3">NBRC 0880</strain>
    </source>
</reference>
<feature type="compositionally biased region" description="Pro residues" evidence="1">
    <location>
        <begin position="139"/>
        <end position="152"/>
    </location>
</feature>
<evidence type="ECO:0000313" key="3">
    <source>
        <dbReference type="Proteomes" id="UP000239560"/>
    </source>
</evidence>
<feature type="region of interest" description="Disordered" evidence="1">
    <location>
        <begin position="110"/>
        <end position="186"/>
    </location>
</feature>
<sequence length="186" mass="19930">MLARSQGPRLDPNQENPHRQPHRTPARPALTGKNTATAGPAPVTGGKGVLGQTARTGRVLGAKDRNQGKQGNAPGEFITLSRSDRFNEAGHLRASSLAVREDLIVIGNGSSGLEARETDLAAVTRPQNPPRSSSRANPRPQPPPRTPKPVHPANPSSANSLRRRSRRPSRTAPSALSRTSRRLRLL</sequence>
<dbReference type="Proteomes" id="UP000239560">
    <property type="component" value="Unassembled WGS sequence"/>
</dbReference>
<gene>
    <name evidence="2" type="ORF">AAT19DRAFT_13149</name>
</gene>
<proteinExistence type="predicted"/>
<protein>
    <submittedName>
        <fullName evidence="2">Uncharacterized protein</fullName>
    </submittedName>
</protein>
<dbReference type="AlphaFoldDB" id="A0A2T0ADQ2"/>
<evidence type="ECO:0000313" key="2">
    <source>
        <dbReference type="EMBL" id="PRQ76127.1"/>
    </source>
</evidence>
<dbReference type="OrthoDB" id="2529411at2759"/>
<comment type="caution">
    <text evidence="2">The sequence shown here is derived from an EMBL/GenBank/DDBJ whole genome shotgun (WGS) entry which is preliminary data.</text>
</comment>